<proteinExistence type="predicted"/>
<dbReference type="Proteomes" id="UP001596356">
    <property type="component" value="Unassembled WGS sequence"/>
</dbReference>
<evidence type="ECO:0000313" key="3">
    <source>
        <dbReference type="Proteomes" id="UP001596356"/>
    </source>
</evidence>
<evidence type="ECO:0000256" key="1">
    <source>
        <dbReference type="SAM" id="MobiDB-lite"/>
    </source>
</evidence>
<evidence type="ECO:0000313" key="2">
    <source>
        <dbReference type="EMBL" id="MFC6713850.1"/>
    </source>
</evidence>
<name>A0ABW2ATQ8_9MICO</name>
<sequence length="117" mass="12297">MTDSLVDQLRAALRDAMVERDRDLVAALRSCLAVIDNATSKGIAAPRAGAIEVSVAGLSAAEVPRRQLTGEDIEALVDAELADRVAAADELEAAGRGDQAQVMRETTERLRAATQPG</sequence>
<reference evidence="3" key="1">
    <citation type="journal article" date="2019" name="Int. J. Syst. Evol. Microbiol.">
        <title>The Global Catalogue of Microorganisms (GCM) 10K type strain sequencing project: providing services to taxonomists for standard genome sequencing and annotation.</title>
        <authorList>
            <consortium name="The Broad Institute Genomics Platform"/>
            <consortium name="The Broad Institute Genome Sequencing Center for Infectious Disease"/>
            <person name="Wu L."/>
            <person name="Ma J."/>
        </authorList>
    </citation>
    <scope>NUCLEOTIDE SEQUENCE [LARGE SCALE GENOMIC DNA]</scope>
    <source>
        <strain evidence="3">NBRC 106593</strain>
    </source>
</reference>
<evidence type="ECO:0008006" key="4">
    <source>
        <dbReference type="Google" id="ProtNLM"/>
    </source>
</evidence>
<dbReference type="EMBL" id="JBHSWJ010000002">
    <property type="protein sequence ID" value="MFC6713850.1"/>
    <property type="molecule type" value="Genomic_DNA"/>
</dbReference>
<dbReference type="RefSeq" id="WP_377821922.1">
    <property type="nucleotide sequence ID" value="NZ_JBHSWJ010000002.1"/>
</dbReference>
<keyword evidence="3" id="KW-1185">Reference proteome</keyword>
<gene>
    <name evidence="2" type="ORF">ACFQBT_08445</name>
</gene>
<comment type="caution">
    <text evidence="2">The sequence shown here is derived from an EMBL/GenBank/DDBJ whole genome shotgun (WGS) entry which is preliminary data.</text>
</comment>
<protein>
    <recommendedName>
        <fullName evidence="4">GatB/YqeY domain-containing protein</fullName>
    </recommendedName>
</protein>
<dbReference type="Gene3D" id="1.10.1510.10">
    <property type="entry name" value="Uncharacterised protein YqeY/AIM41 PF09424, N-terminal domain"/>
    <property type="match status" value="1"/>
</dbReference>
<accession>A0ABW2ATQ8</accession>
<dbReference type="InterPro" id="IPR042184">
    <property type="entry name" value="YqeY/Aim41_N"/>
</dbReference>
<feature type="region of interest" description="Disordered" evidence="1">
    <location>
        <begin position="92"/>
        <end position="117"/>
    </location>
</feature>
<organism evidence="2 3">
    <name type="scientific">Branchiibius cervicis</name>
    <dbReference type="NCBI Taxonomy" id="908252"/>
    <lineage>
        <taxon>Bacteria</taxon>
        <taxon>Bacillati</taxon>
        <taxon>Actinomycetota</taxon>
        <taxon>Actinomycetes</taxon>
        <taxon>Micrococcales</taxon>
        <taxon>Dermacoccaceae</taxon>
        <taxon>Branchiibius</taxon>
    </lineage>
</organism>